<evidence type="ECO:0000313" key="7">
    <source>
        <dbReference type="EMBL" id="KAF2002541.1"/>
    </source>
</evidence>
<dbReference type="GO" id="GO:0016020">
    <property type="term" value="C:membrane"/>
    <property type="evidence" value="ECO:0007669"/>
    <property type="project" value="UniProtKB-SubCell"/>
</dbReference>
<keyword evidence="8" id="KW-1185">Reference proteome</keyword>
<evidence type="ECO:0000313" key="8">
    <source>
        <dbReference type="Proteomes" id="UP000799779"/>
    </source>
</evidence>
<name>A0A6A5WQR9_9PLEO</name>
<feature type="domain" description="MARVEL" evidence="6">
    <location>
        <begin position="8"/>
        <end position="135"/>
    </location>
</feature>
<dbReference type="InterPro" id="IPR008253">
    <property type="entry name" value="Marvel"/>
</dbReference>
<keyword evidence="3 5" id="KW-1133">Transmembrane helix</keyword>
<accession>A0A6A5WQR9</accession>
<evidence type="ECO:0000256" key="4">
    <source>
        <dbReference type="ARBA" id="ARBA00023136"/>
    </source>
</evidence>
<dbReference type="Proteomes" id="UP000799779">
    <property type="component" value="Unassembled WGS sequence"/>
</dbReference>
<dbReference type="PANTHER" id="PTHR37451:SF1">
    <property type="entry name" value="MARVEL DOMAIN-CONTAINING PROTEIN"/>
    <property type="match status" value="1"/>
</dbReference>
<comment type="subcellular location">
    <subcellularLocation>
        <location evidence="1">Membrane</location>
        <topology evidence="1">Multi-pass membrane protein</topology>
    </subcellularLocation>
</comment>
<keyword evidence="4 5" id="KW-0472">Membrane</keyword>
<organism evidence="7 8">
    <name type="scientific">Amniculicola lignicola CBS 123094</name>
    <dbReference type="NCBI Taxonomy" id="1392246"/>
    <lineage>
        <taxon>Eukaryota</taxon>
        <taxon>Fungi</taxon>
        <taxon>Dikarya</taxon>
        <taxon>Ascomycota</taxon>
        <taxon>Pezizomycotina</taxon>
        <taxon>Dothideomycetes</taxon>
        <taxon>Pleosporomycetidae</taxon>
        <taxon>Pleosporales</taxon>
        <taxon>Amniculicolaceae</taxon>
        <taxon>Amniculicola</taxon>
    </lineage>
</organism>
<dbReference type="OrthoDB" id="2117453at2759"/>
<evidence type="ECO:0000256" key="5">
    <source>
        <dbReference type="SAM" id="Phobius"/>
    </source>
</evidence>
<feature type="transmembrane region" description="Helical" evidence="5">
    <location>
        <begin position="79"/>
        <end position="102"/>
    </location>
</feature>
<feature type="transmembrane region" description="Helical" evidence="5">
    <location>
        <begin position="114"/>
        <end position="141"/>
    </location>
</feature>
<proteinExistence type="predicted"/>
<dbReference type="EMBL" id="ML977577">
    <property type="protein sequence ID" value="KAF2002541.1"/>
    <property type="molecule type" value="Genomic_DNA"/>
</dbReference>
<dbReference type="Pfam" id="PF01284">
    <property type="entry name" value="MARVEL"/>
    <property type="match status" value="1"/>
</dbReference>
<gene>
    <name evidence="7" type="ORF">P154DRAFT_618604</name>
</gene>
<sequence length="162" mass="17653">MAINWVYPVRGLQATLAVVVLGLMAYVAQWWSSHWRQLSPSEVNFLIFAPVWTLVAIPALIVVPWKLPHLATSMGGKIGLLALEVLTMIYWLAGFIALAVFLSDRICFGQVCSVAKAGIVLSAFEWVAMAVTTVFAVLRILKGGLKGASVKETKTVEMHQGV</sequence>
<protein>
    <recommendedName>
        <fullName evidence="6">MARVEL domain-containing protein</fullName>
    </recommendedName>
</protein>
<dbReference type="AlphaFoldDB" id="A0A6A5WQR9"/>
<evidence type="ECO:0000256" key="1">
    <source>
        <dbReference type="ARBA" id="ARBA00004141"/>
    </source>
</evidence>
<evidence type="ECO:0000256" key="3">
    <source>
        <dbReference type="ARBA" id="ARBA00022989"/>
    </source>
</evidence>
<dbReference type="PANTHER" id="PTHR37451">
    <property type="entry name" value="MARVEL DOMAIN"/>
    <property type="match status" value="1"/>
</dbReference>
<reference evidence="7" key="1">
    <citation type="journal article" date="2020" name="Stud. Mycol.">
        <title>101 Dothideomycetes genomes: a test case for predicting lifestyles and emergence of pathogens.</title>
        <authorList>
            <person name="Haridas S."/>
            <person name="Albert R."/>
            <person name="Binder M."/>
            <person name="Bloem J."/>
            <person name="Labutti K."/>
            <person name="Salamov A."/>
            <person name="Andreopoulos B."/>
            <person name="Baker S."/>
            <person name="Barry K."/>
            <person name="Bills G."/>
            <person name="Bluhm B."/>
            <person name="Cannon C."/>
            <person name="Castanera R."/>
            <person name="Culley D."/>
            <person name="Daum C."/>
            <person name="Ezra D."/>
            <person name="Gonzalez J."/>
            <person name="Henrissat B."/>
            <person name="Kuo A."/>
            <person name="Liang C."/>
            <person name="Lipzen A."/>
            <person name="Lutzoni F."/>
            <person name="Magnuson J."/>
            <person name="Mondo S."/>
            <person name="Nolan M."/>
            <person name="Ohm R."/>
            <person name="Pangilinan J."/>
            <person name="Park H.-J."/>
            <person name="Ramirez L."/>
            <person name="Alfaro M."/>
            <person name="Sun H."/>
            <person name="Tritt A."/>
            <person name="Yoshinaga Y."/>
            <person name="Zwiers L.-H."/>
            <person name="Turgeon B."/>
            <person name="Goodwin S."/>
            <person name="Spatafora J."/>
            <person name="Crous P."/>
            <person name="Grigoriev I."/>
        </authorList>
    </citation>
    <scope>NUCLEOTIDE SEQUENCE</scope>
    <source>
        <strain evidence="7">CBS 123094</strain>
    </source>
</reference>
<evidence type="ECO:0000256" key="2">
    <source>
        <dbReference type="ARBA" id="ARBA00022692"/>
    </source>
</evidence>
<evidence type="ECO:0000259" key="6">
    <source>
        <dbReference type="Pfam" id="PF01284"/>
    </source>
</evidence>
<keyword evidence="2 5" id="KW-0812">Transmembrane</keyword>
<feature type="transmembrane region" description="Helical" evidence="5">
    <location>
        <begin position="12"/>
        <end position="31"/>
    </location>
</feature>
<feature type="transmembrane region" description="Helical" evidence="5">
    <location>
        <begin position="43"/>
        <end position="67"/>
    </location>
</feature>